<dbReference type="GO" id="GO:0004423">
    <property type="term" value="F:iduronate-2-sulfatase activity"/>
    <property type="evidence" value="ECO:0007669"/>
    <property type="project" value="InterPro"/>
</dbReference>
<dbReference type="SUPFAM" id="SSF53649">
    <property type="entry name" value="Alkaline phosphatase-like"/>
    <property type="match status" value="1"/>
</dbReference>
<evidence type="ECO:0000256" key="2">
    <source>
        <dbReference type="ARBA" id="ARBA00008779"/>
    </source>
</evidence>
<evidence type="ECO:0000259" key="9">
    <source>
        <dbReference type="Pfam" id="PF00884"/>
    </source>
</evidence>
<feature type="region of interest" description="Disordered" evidence="7">
    <location>
        <begin position="152"/>
        <end position="173"/>
    </location>
</feature>
<dbReference type="PANTHER" id="PTHR45953">
    <property type="entry name" value="IDURONATE 2-SULFATASE"/>
    <property type="match status" value="1"/>
</dbReference>
<evidence type="ECO:0000256" key="5">
    <source>
        <dbReference type="ARBA" id="ARBA00022801"/>
    </source>
</evidence>
<evidence type="ECO:0000256" key="7">
    <source>
        <dbReference type="SAM" id="MobiDB-lite"/>
    </source>
</evidence>
<dbReference type="EMBL" id="DQAY01000123">
    <property type="protein sequence ID" value="HCO25301.1"/>
    <property type="molecule type" value="Genomic_DNA"/>
</dbReference>
<sequence>MYRLSLLLFALCCAAPTFAAERPNVLFIAVDDLRPELACYGRQHIHSPNIDKLAESSVLFERAFCMVPTCGASRASLMTGIRPARNRFVNFLAWAERDAPKATTMNTQFKQNGYYTASLGKIFHHPADNKQGWSEPPWRPKGVQWYQRPENQEKHAARQKLGNKKKGPAWESADVPDNAYMDGVLAEKAIEKLQQLEKQEQPFFLAVGFFKPHLPFIAPQKYWDLYDHDKIQLPANHKVPQDAPKESIHRFGELRAYADIPAKGPVSEETARNLIHGYYACVSYTDAQIGKLLSELDRLQLSDNTIVVLWGDHGWNLGDHTLWCKHSCYESSLHIPLIVRAPGIKGGERRTSLMESIDIYPTLCDLADIPQPKHLKGQSFVSLMKDSTAEWKQTAVSRYRNGDTIRTDQFRYTEYTLPKGKLVSQMLYDHSTDPLENVNVSAQQADAIKELSAQLNQLKGRNRKPGKGKQKP</sequence>
<gene>
    <name evidence="10" type="ORF">DIT97_20605</name>
</gene>
<evidence type="ECO:0000256" key="6">
    <source>
        <dbReference type="ARBA" id="ARBA00022837"/>
    </source>
</evidence>
<comment type="cofactor">
    <cofactor evidence="1">
        <name>Ca(2+)</name>
        <dbReference type="ChEBI" id="CHEBI:29108"/>
    </cofactor>
</comment>
<dbReference type="Proteomes" id="UP000263642">
    <property type="component" value="Unassembled WGS sequence"/>
</dbReference>
<evidence type="ECO:0000256" key="4">
    <source>
        <dbReference type="ARBA" id="ARBA00022729"/>
    </source>
</evidence>
<organism evidence="10 11">
    <name type="scientific">Gimesia maris</name>
    <dbReference type="NCBI Taxonomy" id="122"/>
    <lineage>
        <taxon>Bacteria</taxon>
        <taxon>Pseudomonadati</taxon>
        <taxon>Planctomycetota</taxon>
        <taxon>Planctomycetia</taxon>
        <taxon>Planctomycetales</taxon>
        <taxon>Planctomycetaceae</taxon>
        <taxon>Gimesia</taxon>
    </lineage>
</organism>
<dbReference type="Pfam" id="PF00884">
    <property type="entry name" value="Sulfatase"/>
    <property type="match status" value="1"/>
</dbReference>
<dbReference type="Gene3D" id="3.40.720.10">
    <property type="entry name" value="Alkaline Phosphatase, subunit A"/>
    <property type="match status" value="1"/>
</dbReference>
<keyword evidence="3" id="KW-0479">Metal-binding</keyword>
<dbReference type="PANTHER" id="PTHR45953:SF1">
    <property type="entry name" value="IDURONATE 2-SULFATASE"/>
    <property type="match status" value="1"/>
</dbReference>
<proteinExistence type="inferred from homology"/>
<evidence type="ECO:0000313" key="10">
    <source>
        <dbReference type="EMBL" id="HCO25301.1"/>
    </source>
</evidence>
<name>A0A3D3R8W6_9PLAN</name>
<feature type="signal peptide" evidence="8">
    <location>
        <begin position="1"/>
        <end position="19"/>
    </location>
</feature>
<dbReference type="InterPro" id="IPR035874">
    <property type="entry name" value="IDS"/>
</dbReference>
<dbReference type="AlphaFoldDB" id="A0A3D3R8W6"/>
<keyword evidence="6" id="KW-0106">Calcium</keyword>
<feature type="compositionally biased region" description="Basic residues" evidence="7">
    <location>
        <begin position="157"/>
        <end position="167"/>
    </location>
</feature>
<comment type="caution">
    <text evidence="10">The sequence shown here is derived from an EMBL/GenBank/DDBJ whole genome shotgun (WGS) entry which is preliminary data.</text>
</comment>
<dbReference type="GO" id="GO:0005737">
    <property type="term" value="C:cytoplasm"/>
    <property type="evidence" value="ECO:0007669"/>
    <property type="project" value="TreeGrafter"/>
</dbReference>
<dbReference type="CDD" id="cd16030">
    <property type="entry name" value="iduronate-2-sulfatase"/>
    <property type="match status" value="1"/>
</dbReference>
<feature type="domain" description="Sulfatase N-terminal" evidence="9">
    <location>
        <begin position="23"/>
        <end position="369"/>
    </location>
</feature>
<reference evidence="10 11" key="1">
    <citation type="journal article" date="2018" name="Nat. Biotechnol.">
        <title>A standardized bacterial taxonomy based on genome phylogeny substantially revises the tree of life.</title>
        <authorList>
            <person name="Parks D.H."/>
            <person name="Chuvochina M."/>
            <person name="Waite D.W."/>
            <person name="Rinke C."/>
            <person name="Skarshewski A."/>
            <person name="Chaumeil P.A."/>
            <person name="Hugenholtz P."/>
        </authorList>
    </citation>
    <scope>NUCLEOTIDE SEQUENCE [LARGE SCALE GENOMIC DNA]</scope>
    <source>
        <strain evidence="10">UBA9375</strain>
    </source>
</reference>
<evidence type="ECO:0000256" key="1">
    <source>
        <dbReference type="ARBA" id="ARBA00001913"/>
    </source>
</evidence>
<dbReference type="InterPro" id="IPR017850">
    <property type="entry name" value="Alkaline_phosphatase_core_sf"/>
</dbReference>
<accession>A0A3D3R8W6</accession>
<dbReference type="InterPro" id="IPR000917">
    <property type="entry name" value="Sulfatase_N"/>
</dbReference>
<dbReference type="GO" id="GO:0046872">
    <property type="term" value="F:metal ion binding"/>
    <property type="evidence" value="ECO:0007669"/>
    <property type="project" value="UniProtKB-KW"/>
</dbReference>
<keyword evidence="5" id="KW-0378">Hydrolase</keyword>
<protein>
    <submittedName>
        <fullName evidence="10">Iduronate sulfatase</fullName>
    </submittedName>
</protein>
<evidence type="ECO:0000256" key="3">
    <source>
        <dbReference type="ARBA" id="ARBA00022723"/>
    </source>
</evidence>
<comment type="similarity">
    <text evidence="2">Belongs to the sulfatase family.</text>
</comment>
<feature type="chain" id="PRO_5017623922" evidence="8">
    <location>
        <begin position="20"/>
        <end position="472"/>
    </location>
</feature>
<keyword evidence="4 8" id="KW-0732">Signal</keyword>
<evidence type="ECO:0000256" key="8">
    <source>
        <dbReference type="SAM" id="SignalP"/>
    </source>
</evidence>
<evidence type="ECO:0000313" key="11">
    <source>
        <dbReference type="Proteomes" id="UP000263642"/>
    </source>
</evidence>